<sequence length="127" mass="14734">MTTLNILIFMILLCASIQDLISYMVYDCFFVALYLLLLLHNEITFELVSITLLFILLFSLFYIKNMIGGADIKLYIFILLFYGFTFFTYTLILSNILGCIFCIFAKKKRIPFVPFIALGILLSYCLI</sequence>
<dbReference type="Gene3D" id="1.20.120.1220">
    <property type="match status" value="1"/>
</dbReference>
<evidence type="ECO:0000256" key="1">
    <source>
        <dbReference type="SAM" id="Phobius"/>
    </source>
</evidence>
<accession>A0ABU0DXX8</accession>
<keyword evidence="1" id="KW-0472">Membrane</keyword>
<reference evidence="3 4" key="1">
    <citation type="submission" date="2023-07" db="EMBL/GenBank/DDBJ databases">
        <title>Genomic Encyclopedia of Type Strains, Phase IV (KMG-IV): sequencing the most valuable type-strain genomes for metagenomic binning, comparative biology and taxonomic classification.</title>
        <authorList>
            <person name="Goeker M."/>
        </authorList>
    </citation>
    <scope>NUCLEOTIDE SEQUENCE [LARGE SCALE GENOMIC DNA]</scope>
    <source>
        <strain evidence="3 4">DSM 16784</strain>
    </source>
</reference>
<dbReference type="EMBL" id="JAUSUR010000001">
    <property type="protein sequence ID" value="MDQ0359286.1"/>
    <property type="molecule type" value="Genomic_DNA"/>
</dbReference>
<feature type="domain" description="Prepilin type IV endopeptidase peptidase" evidence="2">
    <location>
        <begin position="6"/>
        <end position="103"/>
    </location>
</feature>
<protein>
    <submittedName>
        <fullName evidence="3">Prepilin signal peptidase PulO-like enzyme (Type II secretory pathway)</fullName>
    </submittedName>
</protein>
<proteinExistence type="predicted"/>
<comment type="caution">
    <text evidence="3">The sequence shown here is derived from an EMBL/GenBank/DDBJ whole genome shotgun (WGS) entry which is preliminary data.</text>
</comment>
<evidence type="ECO:0000259" key="2">
    <source>
        <dbReference type="Pfam" id="PF01478"/>
    </source>
</evidence>
<feature type="transmembrane region" description="Helical" evidence="1">
    <location>
        <begin position="110"/>
        <end position="126"/>
    </location>
</feature>
<feature type="transmembrane region" description="Helical" evidence="1">
    <location>
        <begin position="43"/>
        <end position="63"/>
    </location>
</feature>
<keyword evidence="4" id="KW-1185">Reference proteome</keyword>
<gene>
    <name evidence="3" type="ORF">J2S15_000017</name>
</gene>
<feature type="transmembrane region" description="Helical" evidence="1">
    <location>
        <begin position="75"/>
        <end position="104"/>
    </location>
</feature>
<dbReference type="Pfam" id="PF01478">
    <property type="entry name" value="Peptidase_A24"/>
    <property type="match status" value="1"/>
</dbReference>
<keyword evidence="1" id="KW-0812">Transmembrane</keyword>
<feature type="transmembrane region" description="Helical" evidence="1">
    <location>
        <begin position="7"/>
        <end position="37"/>
    </location>
</feature>
<keyword evidence="1" id="KW-1133">Transmembrane helix</keyword>
<evidence type="ECO:0000313" key="4">
    <source>
        <dbReference type="Proteomes" id="UP001230220"/>
    </source>
</evidence>
<organism evidence="3 4">
    <name type="scientific">Breznakia pachnodae</name>
    <dbReference type="NCBI Taxonomy" id="265178"/>
    <lineage>
        <taxon>Bacteria</taxon>
        <taxon>Bacillati</taxon>
        <taxon>Bacillota</taxon>
        <taxon>Erysipelotrichia</taxon>
        <taxon>Erysipelotrichales</taxon>
        <taxon>Erysipelotrichaceae</taxon>
        <taxon>Breznakia</taxon>
    </lineage>
</organism>
<evidence type="ECO:0000313" key="3">
    <source>
        <dbReference type="EMBL" id="MDQ0359286.1"/>
    </source>
</evidence>
<dbReference type="InterPro" id="IPR000045">
    <property type="entry name" value="Prepilin_IV_endopep_pep"/>
</dbReference>
<name>A0ABU0DXX8_9FIRM</name>
<dbReference type="Proteomes" id="UP001230220">
    <property type="component" value="Unassembled WGS sequence"/>
</dbReference>